<evidence type="ECO:0000256" key="3">
    <source>
        <dbReference type="ARBA" id="ARBA00006801"/>
    </source>
</evidence>
<evidence type="ECO:0000256" key="7">
    <source>
        <dbReference type="ARBA" id="ARBA00023004"/>
    </source>
</evidence>
<sequence length="400" mass="44071">MATGGEKRAALLRQITEEGGFAFVASAEKAAAGDLRAAEAAREMAWEQLHSSPRAEVGAAWRDAYALACLHVAGLRAAAGDRRAALRALDMGLIMGGGLLRAELDDAIAGLGRGEAGAVPVADGDVQRWEEGIAGGRDLDDVLKLLPVNSLSCKQIKRRSCISLEAFIRDYFLCESPVILSGCIEHWPARTKWKDIKYLQSIAGDRTIPVQVGKNYACAELKQELITFSQFLERMWSSDSANLACVAQHQLFDQIKELHKDITVPEYCLAGGGKLQSLNAWFGPHGTITPLHHDPHHNLFAQVLGRKYVRLYPASVSVGLYPNTESMLSNASQVDLDNIDEKEHPKTAALEFMDCILEEGDLLYIPPKWWHYIFLQEVHNAIVLTILIIHDVSIIRLVET</sequence>
<comment type="cofactor">
    <cofactor evidence="1">
        <name>Fe(2+)</name>
        <dbReference type="ChEBI" id="CHEBI:29033"/>
    </cofactor>
</comment>
<keyword evidence="11" id="KW-1185">Reference proteome</keyword>
<reference evidence="10" key="1">
    <citation type="submission" date="2020-10" db="EMBL/GenBank/DDBJ databases">
        <authorList>
            <person name="Han B."/>
            <person name="Lu T."/>
            <person name="Zhao Q."/>
            <person name="Huang X."/>
            <person name="Zhao Y."/>
        </authorList>
    </citation>
    <scope>NUCLEOTIDE SEQUENCE</scope>
</reference>
<evidence type="ECO:0000256" key="1">
    <source>
        <dbReference type="ARBA" id="ARBA00001954"/>
    </source>
</evidence>
<dbReference type="InterPro" id="IPR003347">
    <property type="entry name" value="JmjC_dom"/>
</dbReference>
<dbReference type="InterPro" id="IPR056520">
    <property type="entry name" value="ARM_KDM8_N"/>
</dbReference>
<dbReference type="InterPro" id="IPR041667">
    <property type="entry name" value="Cupin_8"/>
</dbReference>
<dbReference type="FunFam" id="2.60.120.650:FF:000029">
    <property type="entry name" value="lysine-specific demethylase JMJ30"/>
    <property type="match status" value="1"/>
</dbReference>
<evidence type="ECO:0000259" key="9">
    <source>
        <dbReference type="PROSITE" id="PS51184"/>
    </source>
</evidence>
<evidence type="ECO:0000313" key="11">
    <source>
        <dbReference type="Proteomes" id="UP000604825"/>
    </source>
</evidence>
<dbReference type="Proteomes" id="UP000604825">
    <property type="component" value="Unassembled WGS sequence"/>
</dbReference>
<keyword evidence="7" id="KW-0408">Iron</keyword>
<dbReference type="OrthoDB" id="47172at2759"/>
<dbReference type="Pfam" id="PF13621">
    <property type="entry name" value="Cupin_8"/>
    <property type="match status" value="1"/>
</dbReference>
<comment type="similarity">
    <text evidence="3">Belongs to the JARID1 histone demethylase family.</text>
</comment>
<evidence type="ECO:0000256" key="2">
    <source>
        <dbReference type="ARBA" id="ARBA00004123"/>
    </source>
</evidence>
<dbReference type="SMART" id="SM00558">
    <property type="entry name" value="JmjC"/>
    <property type="match status" value="1"/>
</dbReference>
<dbReference type="SUPFAM" id="SSF51197">
    <property type="entry name" value="Clavaminate synthase-like"/>
    <property type="match status" value="1"/>
</dbReference>
<accession>A0A811PKP9</accession>
<dbReference type="PANTHER" id="PTHR12461:SF96">
    <property type="entry name" value="OS08G0508500 PROTEIN"/>
    <property type="match status" value="1"/>
</dbReference>
<gene>
    <name evidence="10" type="ORF">NCGR_LOCUS30323</name>
</gene>
<keyword evidence="6" id="KW-0560">Oxidoreductase</keyword>
<dbReference type="GO" id="GO:0005634">
    <property type="term" value="C:nucleus"/>
    <property type="evidence" value="ECO:0007669"/>
    <property type="project" value="UniProtKB-SubCell"/>
</dbReference>
<keyword evidence="5" id="KW-0223">Dioxygenase</keyword>
<proteinExistence type="inferred from homology"/>
<dbReference type="AlphaFoldDB" id="A0A811PKP9"/>
<dbReference type="PROSITE" id="PS51184">
    <property type="entry name" value="JMJC"/>
    <property type="match status" value="1"/>
</dbReference>
<evidence type="ECO:0000313" key="10">
    <source>
        <dbReference type="EMBL" id="CAD6246049.1"/>
    </source>
</evidence>
<evidence type="ECO:0000256" key="8">
    <source>
        <dbReference type="ARBA" id="ARBA00023242"/>
    </source>
</evidence>
<evidence type="ECO:0000256" key="5">
    <source>
        <dbReference type="ARBA" id="ARBA00022964"/>
    </source>
</evidence>
<dbReference type="PANTHER" id="PTHR12461">
    <property type="entry name" value="HYPOXIA-INDUCIBLE FACTOR 1 ALPHA INHIBITOR-RELATED"/>
    <property type="match status" value="1"/>
</dbReference>
<comment type="subcellular location">
    <subcellularLocation>
        <location evidence="2">Nucleus</location>
    </subcellularLocation>
</comment>
<dbReference type="EMBL" id="CAJGYO010000007">
    <property type="protein sequence ID" value="CAD6246049.1"/>
    <property type="molecule type" value="Genomic_DNA"/>
</dbReference>
<dbReference type="GO" id="GO:0046872">
    <property type="term" value="F:metal ion binding"/>
    <property type="evidence" value="ECO:0007669"/>
    <property type="project" value="UniProtKB-KW"/>
</dbReference>
<dbReference type="Pfam" id="PF24472">
    <property type="entry name" value="ARM_KDM8_N"/>
    <property type="match status" value="1"/>
</dbReference>
<comment type="caution">
    <text evidence="10">The sequence shown here is derived from an EMBL/GenBank/DDBJ whole genome shotgun (WGS) entry which is preliminary data.</text>
</comment>
<dbReference type="Gene3D" id="2.60.120.650">
    <property type="entry name" value="Cupin"/>
    <property type="match status" value="1"/>
</dbReference>
<dbReference type="GO" id="GO:0051213">
    <property type="term" value="F:dioxygenase activity"/>
    <property type="evidence" value="ECO:0007669"/>
    <property type="project" value="UniProtKB-KW"/>
</dbReference>
<evidence type="ECO:0000256" key="4">
    <source>
        <dbReference type="ARBA" id="ARBA00022723"/>
    </source>
</evidence>
<feature type="domain" description="JmjC" evidence="9">
    <location>
        <begin position="253"/>
        <end position="400"/>
    </location>
</feature>
<keyword evidence="4" id="KW-0479">Metal-binding</keyword>
<evidence type="ECO:0000256" key="6">
    <source>
        <dbReference type="ARBA" id="ARBA00023002"/>
    </source>
</evidence>
<protein>
    <recommendedName>
        <fullName evidence="9">JmjC domain-containing protein</fullName>
    </recommendedName>
</protein>
<organism evidence="10 11">
    <name type="scientific">Miscanthus lutarioriparius</name>
    <dbReference type="NCBI Taxonomy" id="422564"/>
    <lineage>
        <taxon>Eukaryota</taxon>
        <taxon>Viridiplantae</taxon>
        <taxon>Streptophyta</taxon>
        <taxon>Embryophyta</taxon>
        <taxon>Tracheophyta</taxon>
        <taxon>Spermatophyta</taxon>
        <taxon>Magnoliopsida</taxon>
        <taxon>Liliopsida</taxon>
        <taxon>Poales</taxon>
        <taxon>Poaceae</taxon>
        <taxon>PACMAD clade</taxon>
        <taxon>Panicoideae</taxon>
        <taxon>Andropogonodae</taxon>
        <taxon>Andropogoneae</taxon>
        <taxon>Saccharinae</taxon>
        <taxon>Miscanthus</taxon>
    </lineage>
</organism>
<keyword evidence="8" id="KW-0539">Nucleus</keyword>
<name>A0A811PKP9_9POAL</name>